<evidence type="ECO:0000256" key="5">
    <source>
        <dbReference type="ARBA" id="ARBA00024722"/>
    </source>
</evidence>
<evidence type="ECO:0000259" key="6">
    <source>
        <dbReference type="PROSITE" id="PS50893"/>
    </source>
</evidence>
<dbReference type="InterPro" id="IPR003439">
    <property type="entry name" value="ABC_transporter-like_ATP-bd"/>
</dbReference>
<dbReference type="EMBL" id="CP000463">
    <property type="protein sequence ID" value="ABJ07817.1"/>
    <property type="molecule type" value="Genomic_DNA"/>
</dbReference>
<dbReference type="InterPro" id="IPR003593">
    <property type="entry name" value="AAA+_ATPase"/>
</dbReference>
<dbReference type="eggNOG" id="COG1116">
    <property type="taxonomic scope" value="Bacteria"/>
</dbReference>
<dbReference type="SMART" id="SM00382">
    <property type="entry name" value="AAA"/>
    <property type="match status" value="1"/>
</dbReference>
<dbReference type="PROSITE" id="PS00211">
    <property type="entry name" value="ABC_TRANSPORTER_1"/>
    <property type="match status" value="1"/>
</dbReference>
<proteinExistence type="inferred from homology"/>
<evidence type="ECO:0000256" key="2">
    <source>
        <dbReference type="ARBA" id="ARBA00022448"/>
    </source>
</evidence>
<organism evidence="7">
    <name type="scientific">Rhodopseudomonas palustris (strain BisA53)</name>
    <dbReference type="NCBI Taxonomy" id="316055"/>
    <lineage>
        <taxon>Bacteria</taxon>
        <taxon>Pseudomonadati</taxon>
        <taxon>Pseudomonadota</taxon>
        <taxon>Alphaproteobacteria</taxon>
        <taxon>Hyphomicrobiales</taxon>
        <taxon>Nitrobacteraceae</taxon>
        <taxon>Rhodopseudomonas</taxon>
    </lineage>
</organism>
<dbReference type="GO" id="GO:0016887">
    <property type="term" value="F:ATP hydrolysis activity"/>
    <property type="evidence" value="ECO:0007669"/>
    <property type="project" value="InterPro"/>
</dbReference>
<protein>
    <submittedName>
        <fullName evidence="7">ABC transporter related</fullName>
    </submittedName>
</protein>
<evidence type="ECO:0000256" key="4">
    <source>
        <dbReference type="ARBA" id="ARBA00022840"/>
    </source>
</evidence>
<dbReference type="InterPro" id="IPR050166">
    <property type="entry name" value="ABC_transporter_ATP-bind"/>
</dbReference>
<dbReference type="OrthoDB" id="9802264at2"/>
<accession>Q07JR7</accession>
<dbReference type="PANTHER" id="PTHR42788:SF19">
    <property type="entry name" value="ALIPHATIC SULFONATES IMPORT ATP-BINDING PROTEIN SSUB 2"/>
    <property type="match status" value="1"/>
</dbReference>
<dbReference type="HOGENOM" id="CLU_000604_1_22_5"/>
<keyword evidence="3" id="KW-0547">Nucleotide-binding</keyword>
<comment type="function">
    <text evidence="5">Involved in beta-(1--&gt;2)glucan export. Transmembrane domains (TMD) form a pore in the inner membrane and the ATP-binding domain (NBD) is responsible for energy generation.</text>
</comment>
<keyword evidence="2" id="KW-0813">Transport</keyword>
<dbReference type="AlphaFoldDB" id="Q07JR7"/>
<keyword evidence="4" id="KW-0067">ATP-binding</keyword>
<dbReference type="InterPro" id="IPR027417">
    <property type="entry name" value="P-loop_NTPase"/>
</dbReference>
<evidence type="ECO:0000256" key="3">
    <source>
        <dbReference type="ARBA" id="ARBA00022741"/>
    </source>
</evidence>
<evidence type="ECO:0000256" key="1">
    <source>
        <dbReference type="ARBA" id="ARBA00005417"/>
    </source>
</evidence>
<feature type="domain" description="ABC transporter" evidence="6">
    <location>
        <begin position="2"/>
        <end position="223"/>
    </location>
</feature>
<dbReference type="STRING" id="316055.RPE_3891"/>
<dbReference type="PANTHER" id="PTHR42788">
    <property type="entry name" value="TAURINE IMPORT ATP-BINDING PROTEIN-RELATED"/>
    <property type="match status" value="1"/>
</dbReference>
<comment type="similarity">
    <text evidence="1">Belongs to the ABC transporter superfamily.</text>
</comment>
<sequence>MLRFSKIAVDLGGKRLIEDFDLSVGPGEIVVLLGRSGIGKTTALRLAATLDHPTLGAIENSFQRTTAVFQEARLAPWCTALDNVALVLEGSEPSRTIRRSRAARWLERLGLDSADLQKYPAQLSGGMQSRVAIARALIGKPDLVLMDEPFAALDFSLRRQLQSLTRSLCREHSTAALFVTHDLTETVALADRIAVMGGTPARIVLQLNHTPVTSLPDLWLAASELSKRAEICETFEGSARS</sequence>
<dbReference type="Pfam" id="PF00005">
    <property type="entry name" value="ABC_tran"/>
    <property type="match status" value="1"/>
</dbReference>
<gene>
    <name evidence="7" type="ordered locus">RPE_3891</name>
</gene>
<dbReference type="PROSITE" id="PS50893">
    <property type="entry name" value="ABC_TRANSPORTER_2"/>
    <property type="match status" value="1"/>
</dbReference>
<reference evidence="7" key="1">
    <citation type="submission" date="2006-09" db="EMBL/GenBank/DDBJ databases">
        <title>Complete sequence of Rhodopseudomonas palustris BisA53.</title>
        <authorList>
            <consortium name="US DOE Joint Genome Institute"/>
            <person name="Copeland A."/>
            <person name="Lucas S."/>
            <person name="Lapidus A."/>
            <person name="Barry K."/>
            <person name="Detter J.C."/>
            <person name="Glavina del Rio T."/>
            <person name="Hammon N."/>
            <person name="Israni S."/>
            <person name="Dalin E."/>
            <person name="Tice H."/>
            <person name="Pitluck S."/>
            <person name="Chain P."/>
            <person name="Malfatti S."/>
            <person name="Shin M."/>
            <person name="Vergez L."/>
            <person name="Schmutz J."/>
            <person name="Larimer F."/>
            <person name="Land M."/>
            <person name="Hauser L."/>
            <person name="Pelletier D.A."/>
            <person name="Kyrpides N."/>
            <person name="Kim E."/>
            <person name="Harwood C.S."/>
            <person name="Oda Y."/>
            <person name="Richardson P."/>
        </authorList>
    </citation>
    <scope>NUCLEOTIDE SEQUENCE [LARGE SCALE GENOMIC DNA]</scope>
    <source>
        <strain evidence="7">BisA53</strain>
    </source>
</reference>
<dbReference type="KEGG" id="rpe:RPE_3891"/>
<dbReference type="Gene3D" id="3.40.50.300">
    <property type="entry name" value="P-loop containing nucleotide triphosphate hydrolases"/>
    <property type="match status" value="1"/>
</dbReference>
<dbReference type="GO" id="GO:0005524">
    <property type="term" value="F:ATP binding"/>
    <property type="evidence" value="ECO:0007669"/>
    <property type="project" value="UniProtKB-KW"/>
</dbReference>
<name>Q07JR7_RHOP5</name>
<dbReference type="InterPro" id="IPR017871">
    <property type="entry name" value="ABC_transporter-like_CS"/>
</dbReference>
<evidence type="ECO:0000313" key="7">
    <source>
        <dbReference type="EMBL" id="ABJ07817.1"/>
    </source>
</evidence>
<dbReference type="SUPFAM" id="SSF52540">
    <property type="entry name" value="P-loop containing nucleoside triphosphate hydrolases"/>
    <property type="match status" value="1"/>
</dbReference>